<feature type="region of interest" description="Disordered" evidence="1">
    <location>
        <begin position="147"/>
        <end position="196"/>
    </location>
</feature>
<dbReference type="PANTHER" id="PTHR46601">
    <property type="entry name" value="ULP_PROTEASE DOMAIN-CONTAINING PROTEIN"/>
    <property type="match status" value="1"/>
</dbReference>
<feature type="region of interest" description="Disordered" evidence="1">
    <location>
        <begin position="1405"/>
        <end position="1519"/>
    </location>
</feature>
<evidence type="ECO:0000313" key="3">
    <source>
        <dbReference type="Proteomes" id="UP001219518"/>
    </source>
</evidence>
<name>A0AAE1HPP9_9NEOP</name>
<organism evidence="2 3">
    <name type="scientific">Frankliniella fusca</name>
    <dbReference type="NCBI Taxonomy" id="407009"/>
    <lineage>
        <taxon>Eukaryota</taxon>
        <taxon>Metazoa</taxon>
        <taxon>Ecdysozoa</taxon>
        <taxon>Arthropoda</taxon>
        <taxon>Hexapoda</taxon>
        <taxon>Insecta</taxon>
        <taxon>Pterygota</taxon>
        <taxon>Neoptera</taxon>
        <taxon>Paraneoptera</taxon>
        <taxon>Thysanoptera</taxon>
        <taxon>Terebrantia</taxon>
        <taxon>Thripoidea</taxon>
        <taxon>Thripidae</taxon>
        <taxon>Frankliniella</taxon>
    </lineage>
</organism>
<feature type="compositionally biased region" description="Basic and acidic residues" evidence="1">
    <location>
        <begin position="178"/>
        <end position="189"/>
    </location>
</feature>
<keyword evidence="3" id="KW-1185">Reference proteome</keyword>
<feature type="compositionally biased region" description="Low complexity" evidence="1">
    <location>
        <begin position="1471"/>
        <end position="1495"/>
    </location>
</feature>
<dbReference type="Proteomes" id="UP001219518">
    <property type="component" value="Unassembled WGS sequence"/>
</dbReference>
<sequence length="1558" mass="171734">MKRFSLGDAVEVRSCIFSAKVHSKEITKDLREIRVIDAEKDERLGPADIGKYWCRNCRTRGQPTNTAAVPPVSSRSLRPLGGSGSTSADNFRNVNTCMFTSRHKKPITKELRPIKSTDLDKDPLLVEGKFWCSQCRKNSEKKFITAKSKGEDTGHEASFHTSQTLAKPTAEQVTQQKRPTEEEKTESEPCKGTSSVDNTNFDLNFETNLTPDLVQETTNEAADTGEPQCIFYKLGSCVAECITVEQLDADELYALSWNSGKWKFNTASALCRVHQEEFIEKYKAGHPTFLDSCCSPFGSHSKKIKKNLTKVTVSLVSFAKEKNLNVVYGNKICYNCYNEIFHSEPKVETPELSPEASSSSSLLSPAVVKAKALDALTKSGIKLSEEPRHLAGRVKYGKRKLEEATEEIKKKISRVLNIKPDQLLPDVYQKAQDMDSLMADIKAKLPTANRKEKYQLLTLVPLSIPLPQAQESLGVSRFLLTRAREIKEQHGILATPQFSRSSTILDVTKELVVQFYLEEENSKVLPGIRDCVSVSKNVYEQKRLLLFTLGELYALFLQKFPDLKIGRSIFFSLRPKWCVFPRSTGTHIVCVCQIHEDFKLVLNALKIKDHYRELISSLVCDTNSRSCMLRLCDQCPSNSDILVRIQKLVAESMEFTSDLEEDAFYEEEVIYHQWRSTDRSELVDLVCPRSELLNIVVRQLIHLIPHDYVAQKQGQYVREFKEDMPPTNMKILMDFAMNFSCTFHKETQSYHFNKTQVTLHPVVLYHKTNEEEEVKTESICFVSNDLNHDVALVKTFQRKTVSIVKAKYPNILEVEYISDGSGSQYKNKFSFYNLCQHEREFGLKAKHSFFATSHGKALCDAMAGTIKRLLTNRSLQRPDNDPLNSAEKVYELLKSDKLSEKINFVFIPKEESATERSVQLPKDQLVTIPGTRTFHCFVPLSETTVGCKRLSSDEQFALKHCLLKQSEAETQPAPTYEQGSYVVVKAVGRRHVAYLTDLNQDEQEAEVATLMPRIPSASGIYKWRENLEALIVPIPHIICSLELQDFGNNSFKFTTTDIAQLKKLGVRADAPCNGLRREAVAPVNGDVHRKPAPVNGEARKLSAAERLGVAPRRPEHQAAATASPSASGPAADAAASCSSSSSTASNSSTPSPVPAAKSSNNNKTTSSGFPTPTPSPCPARRPNSITGSLRRAGRPISAAELVALGDAAVQQLVHHGGPRGVVEALMASGRGRTETQRPTVTIKPQPLRRSSLIEDAQRCAAAAAAAASAAATAAAGTDYLWMDDPLNVARTTTADHVEHAARRRGSSLWGDSAHWFRRSFLVALIGLGHKEQERGNYKTVFGIALLEHVRRRARPEAASSPSRPVSVASIFPDGWTSTSPSPSPHSFALYTPPAAPLAAPSAGYARYSSPGGLPPNRRSLAPGPVPRTLTSSTSVPAQLSSSAAVPPPQAAPRRPPTFQAPPPPAPPSPRRPASSDTGLTSSVSSPSLLRAAPAPRRARTASPPPPRAPSTCSWSPGPGARASRFGLPILAVRPPQLQQKYVTLGKFQTMVIFAALMG</sequence>
<feature type="compositionally biased region" description="Pro residues" evidence="1">
    <location>
        <begin position="1445"/>
        <end position="1470"/>
    </location>
</feature>
<feature type="compositionally biased region" description="Polar residues" evidence="1">
    <location>
        <begin position="159"/>
        <end position="177"/>
    </location>
</feature>
<feature type="compositionally biased region" description="Basic and acidic residues" evidence="1">
    <location>
        <begin position="147"/>
        <end position="158"/>
    </location>
</feature>
<evidence type="ECO:0000313" key="2">
    <source>
        <dbReference type="EMBL" id="KAK3925225.1"/>
    </source>
</evidence>
<evidence type="ECO:0000256" key="1">
    <source>
        <dbReference type="SAM" id="MobiDB-lite"/>
    </source>
</evidence>
<reference evidence="2" key="1">
    <citation type="submission" date="2021-07" db="EMBL/GenBank/DDBJ databases">
        <authorList>
            <person name="Catto M.A."/>
            <person name="Jacobson A."/>
            <person name="Kennedy G."/>
            <person name="Labadie P."/>
            <person name="Hunt B.G."/>
            <person name="Srinivasan R."/>
        </authorList>
    </citation>
    <scope>NUCLEOTIDE SEQUENCE</scope>
    <source>
        <strain evidence="2">PL_HMW_Pooled</strain>
        <tissue evidence="2">Head</tissue>
    </source>
</reference>
<accession>A0AAE1HPP9</accession>
<comment type="caution">
    <text evidence="2">The sequence shown here is derived from an EMBL/GenBank/DDBJ whole genome shotgun (WGS) entry which is preliminary data.</text>
</comment>
<proteinExistence type="predicted"/>
<reference evidence="2" key="2">
    <citation type="journal article" date="2023" name="BMC Genomics">
        <title>Pest status, molecular evolution, and epigenetic factors derived from the genome assembly of Frankliniella fusca, a thysanopteran phytovirus vector.</title>
        <authorList>
            <person name="Catto M.A."/>
            <person name="Labadie P.E."/>
            <person name="Jacobson A.L."/>
            <person name="Kennedy G.G."/>
            <person name="Srinivasan R."/>
            <person name="Hunt B.G."/>
        </authorList>
    </citation>
    <scope>NUCLEOTIDE SEQUENCE</scope>
    <source>
        <strain evidence="2">PL_HMW_Pooled</strain>
    </source>
</reference>
<dbReference type="EMBL" id="JAHWGI010001223">
    <property type="protein sequence ID" value="KAK3925225.1"/>
    <property type="molecule type" value="Genomic_DNA"/>
</dbReference>
<protein>
    <submittedName>
        <fullName evidence="2">DNA topoisomerase 2-alpha</fullName>
    </submittedName>
</protein>
<feature type="region of interest" description="Disordered" evidence="1">
    <location>
        <begin position="1109"/>
        <end position="1191"/>
    </location>
</feature>
<gene>
    <name evidence="2" type="ORF">KUF71_002611</name>
</gene>
<feature type="compositionally biased region" description="Low complexity" evidence="1">
    <location>
        <begin position="1118"/>
        <end position="1170"/>
    </location>
</feature>
<dbReference type="PANTHER" id="PTHR46601:SF1">
    <property type="entry name" value="ADF-H DOMAIN-CONTAINING PROTEIN"/>
    <property type="match status" value="1"/>
</dbReference>
<feature type="region of interest" description="Disordered" evidence="1">
    <location>
        <begin position="64"/>
        <end position="85"/>
    </location>
</feature>